<feature type="domain" description="SLC12A transporter C-terminal" evidence="10">
    <location>
        <begin position="646"/>
        <end position="731"/>
    </location>
</feature>
<reference evidence="11 12" key="1">
    <citation type="journal article" date="2013" name="BMC Genomics">
        <title>Genomics-driven discovery of the pneumocandin biosynthetic gene cluster in the fungus Glarea lozoyensis.</title>
        <authorList>
            <person name="Chen L."/>
            <person name="Yue Q."/>
            <person name="Zhang X."/>
            <person name="Xiang M."/>
            <person name="Wang C."/>
            <person name="Li S."/>
            <person name="Che Y."/>
            <person name="Ortiz-Lopez F.J."/>
            <person name="Bills G.F."/>
            <person name="Liu X."/>
            <person name="An Z."/>
        </authorList>
    </citation>
    <scope>NUCLEOTIDE SEQUENCE [LARGE SCALE GENOMIC DNA]</scope>
    <source>
        <strain evidence="12">ATCC 20868 / MF5171</strain>
    </source>
</reference>
<dbReference type="OrthoDB" id="2020542at2759"/>
<evidence type="ECO:0000256" key="1">
    <source>
        <dbReference type="ARBA" id="ARBA00004141"/>
    </source>
</evidence>
<evidence type="ECO:0000256" key="7">
    <source>
        <dbReference type="SAM" id="MobiDB-lite"/>
    </source>
</evidence>
<name>S3E1I7_GLAL2</name>
<evidence type="ECO:0000259" key="10">
    <source>
        <dbReference type="Pfam" id="PF03522"/>
    </source>
</evidence>
<keyword evidence="12" id="KW-1185">Reference proteome</keyword>
<dbReference type="InterPro" id="IPR018491">
    <property type="entry name" value="SLC12_C"/>
</dbReference>
<gene>
    <name evidence="11" type="ORF">GLAREA_07466</name>
</gene>
<dbReference type="GO" id="GO:0006884">
    <property type="term" value="P:cell volume homeostasis"/>
    <property type="evidence" value="ECO:0007669"/>
    <property type="project" value="TreeGrafter"/>
</dbReference>
<dbReference type="eggNOG" id="KOG1288">
    <property type="taxonomic scope" value="Eukaryota"/>
</dbReference>
<dbReference type="RefSeq" id="XP_008080345.1">
    <property type="nucleotide sequence ID" value="XM_008082154.1"/>
</dbReference>
<dbReference type="GO" id="GO:0055064">
    <property type="term" value="P:chloride ion homeostasis"/>
    <property type="evidence" value="ECO:0007669"/>
    <property type="project" value="TreeGrafter"/>
</dbReference>
<dbReference type="Proteomes" id="UP000016922">
    <property type="component" value="Unassembled WGS sequence"/>
</dbReference>
<feature type="transmembrane region" description="Helical" evidence="8">
    <location>
        <begin position="578"/>
        <end position="596"/>
    </location>
</feature>
<feature type="compositionally biased region" description="Polar residues" evidence="7">
    <location>
        <begin position="1134"/>
        <end position="1146"/>
    </location>
</feature>
<dbReference type="InterPro" id="IPR004842">
    <property type="entry name" value="SLC12A_fam"/>
</dbReference>
<evidence type="ECO:0000256" key="4">
    <source>
        <dbReference type="ARBA" id="ARBA00022692"/>
    </source>
</evidence>
<feature type="transmembrane region" description="Helical" evidence="8">
    <location>
        <begin position="405"/>
        <end position="426"/>
    </location>
</feature>
<dbReference type="InterPro" id="IPR004841">
    <property type="entry name" value="AA-permease/SLC12A_dom"/>
</dbReference>
<evidence type="ECO:0000313" key="11">
    <source>
        <dbReference type="EMBL" id="EPE32333.1"/>
    </source>
</evidence>
<dbReference type="KEGG" id="glz:GLAREA_07466"/>
<sequence>MLGAMRPKTTGREHSNFQSRTASDVAGELTKRWSNLGEEETGSVGILHGSDSTANPYEPATNASTPPPRSYSFTKWLFHWRSKSPDQGGHANEPPDSGRGMERNSSYNGSMTPDPATIQAHNRAENKRANGDPSAPRPGLGPRPIGGSDKLGMFSGVYVPTCLNVLSILMFLRFGFLLGQAGILGMMGMLVASYAINLITTFSLSAIASNGTVRGGGAYYLISRSLGPEFGGSIGVVFYLGFVFNTGMNAVGLIDCITMNFGSKTGNWANVLPETPWFLYLWSTIVLLVCTCICLAGSSIFARASNGLLVILLISTLSIPFSALVVSPFESRKLGIDYTGLSMETFMGNLKPQLTKGAAGSQLKGKENFQDLFGILFPATGGIFAGASMSGDLRNPSKSIPKGTLYGLATTFVLYAMVILAMAATITRSSFARNANVIQDTNISGLVILAGEFASSFFSTLMGVIGSAKLLQALARDDLLPGFSIFGQGTKNGDEPTYAIIMTYIVAQVTMLCDLNQIASFVTMTYLMTFLVMNLACFLLKISSAPNFRPSFHFFNWETALLGTIVSGTAMFFVDGLYATGCVGILIVIFLIIHYASPPKSWGDVSQSLIYHQVRKYLLRLKQEHVKFWRPQILLFVNDPRRQYRLIQFCNSMKKGGLYILGHVIVTDDFGGSVPEARRQQAAWTKYIDFSKIKAFVNIAISPGLEWGARNILLSAGLGGMRPNICVMGFYNLDAMRQNEPLVDVPEMSPPQADGASSEIRPVRRRRRRDSKDVKVEGILPTDSCKTEAMMSVTSYVTVLEDLLLRLQINVAIAKGFENLEFPNSESKQSKKYIDLWPIQMSAEIAAEGDGKLNVLTTNFDTYTLILQLGVILNTVPAWKKAYDLRVAVFVEYESDVEEERGRVKSLLEKLRIEAEVLVFWLASGNLPTYEIVVNGATPGKKEEDEVDEVLKNQEWWDELQKVRGRREGNPAIEDLSEIASIFNSSSLWPESSFQQGPREGKVERFLGLRKLLKRSKRRHTSGQLSRLGVSLGMRTHQLSPQIVGQSQSCLSASEDSDSSSSESDNDPKDDEAASEADMDDYESESEQMPTNMPLKRRRSHGDSIRGPPVSKKSTGEAPITVPSDTERSPLLSKPNSSFGTTSASEAPTKIKVQDQRPKVSALTTSLKSEGSNSRPTSSQDTFDTMKSPTTPGAATPGRTSTRPPSSKANERPSLSRHASMPKFTSKPVPITRVATEDGPGPSIMFTDTPSPPPRRQRLPSAYEFPSSAPAPSHNSSRRGSTYSTQGLPLSFNDLPCRAQHLILNELMKRESRDTAVVFTTLPSPVEGTCHDEGACKAYLGDLEVLCKGLPPVMLVHSNSMTVTMSL</sequence>
<feature type="transmembrane region" description="Helical" evidence="8">
    <location>
        <begin position="554"/>
        <end position="572"/>
    </location>
</feature>
<feature type="compositionally biased region" description="Polar residues" evidence="7">
    <location>
        <begin position="1162"/>
        <end position="1187"/>
    </location>
</feature>
<dbReference type="GeneID" id="19466519"/>
<evidence type="ECO:0000256" key="5">
    <source>
        <dbReference type="ARBA" id="ARBA00022989"/>
    </source>
</evidence>
<comment type="subcellular location">
    <subcellularLocation>
        <location evidence="1">Membrane</location>
        <topology evidence="1">Multi-pass membrane protein</topology>
    </subcellularLocation>
</comment>
<feature type="region of interest" description="Disordered" evidence="7">
    <location>
        <begin position="747"/>
        <end position="769"/>
    </location>
</feature>
<feature type="compositionally biased region" description="Polar residues" evidence="7">
    <location>
        <begin position="1274"/>
        <end position="1287"/>
    </location>
</feature>
<dbReference type="Pfam" id="PF03522">
    <property type="entry name" value="SLC12"/>
    <property type="match status" value="2"/>
</dbReference>
<evidence type="ECO:0008006" key="13">
    <source>
        <dbReference type="Google" id="ProtNLM"/>
    </source>
</evidence>
<accession>S3E1I7</accession>
<evidence type="ECO:0000313" key="12">
    <source>
        <dbReference type="Proteomes" id="UP000016922"/>
    </source>
</evidence>
<comment type="similarity">
    <text evidence="2">Belongs to the SLC12A transporter family.</text>
</comment>
<feature type="region of interest" description="Disordered" evidence="7">
    <location>
        <begin position="83"/>
        <end position="144"/>
    </location>
</feature>
<dbReference type="EMBL" id="KE145359">
    <property type="protein sequence ID" value="EPE32333.1"/>
    <property type="molecule type" value="Genomic_DNA"/>
</dbReference>
<feature type="region of interest" description="Disordered" evidence="7">
    <location>
        <begin position="1041"/>
        <end position="1287"/>
    </location>
</feature>
<evidence type="ECO:0000256" key="8">
    <source>
        <dbReference type="SAM" id="Phobius"/>
    </source>
</evidence>
<evidence type="ECO:0000259" key="9">
    <source>
        <dbReference type="Pfam" id="PF00324"/>
    </source>
</evidence>
<feature type="region of interest" description="Disordered" evidence="7">
    <location>
        <begin position="1"/>
        <end position="68"/>
    </location>
</feature>
<feature type="transmembrane region" description="Helical" evidence="8">
    <location>
        <begin position="524"/>
        <end position="542"/>
    </location>
</feature>
<dbReference type="HOGENOM" id="CLU_001883_4_0_1"/>
<keyword evidence="4 8" id="KW-0812">Transmembrane</keyword>
<feature type="compositionally biased region" description="Low complexity" evidence="7">
    <location>
        <begin position="1188"/>
        <end position="1202"/>
    </location>
</feature>
<dbReference type="OMA" id="NDLPCRA"/>
<feature type="compositionally biased region" description="Low complexity" evidence="7">
    <location>
        <begin position="1047"/>
        <end position="1063"/>
    </location>
</feature>
<feature type="transmembrane region" description="Helical" evidence="8">
    <location>
        <begin position="446"/>
        <end position="466"/>
    </location>
</feature>
<dbReference type="Pfam" id="PF00324">
    <property type="entry name" value="AA_permease"/>
    <property type="match status" value="1"/>
</dbReference>
<keyword evidence="5 8" id="KW-1133">Transmembrane helix</keyword>
<keyword evidence="6 8" id="KW-0472">Membrane</keyword>
<feature type="domain" description="Amino acid permease/ SLC12A" evidence="9">
    <location>
        <begin position="157"/>
        <end position="634"/>
    </location>
</feature>
<dbReference type="PANTHER" id="PTHR11827:SF72">
    <property type="entry name" value="GH08340P"/>
    <property type="match status" value="1"/>
</dbReference>
<dbReference type="Gene3D" id="1.20.1740.10">
    <property type="entry name" value="Amino acid/polyamine transporter I"/>
    <property type="match status" value="1"/>
</dbReference>
<dbReference type="GO" id="GO:0055075">
    <property type="term" value="P:potassium ion homeostasis"/>
    <property type="evidence" value="ECO:0007669"/>
    <property type="project" value="EnsemblFungi"/>
</dbReference>
<dbReference type="GO" id="GO:1990816">
    <property type="term" value="C:vacuole-mitochondrion membrane contact site"/>
    <property type="evidence" value="ECO:0007669"/>
    <property type="project" value="EnsemblFungi"/>
</dbReference>
<protein>
    <recommendedName>
        <fullName evidence="13">Cation chloride cotransporter</fullName>
    </recommendedName>
</protein>
<dbReference type="FunFam" id="1.20.1740.10:FF:000013">
    <property type="entry name" value="Solute carrier family 12 member"/>
    <property type="match status" value="1"/>
</dbReference>
<dbReference type="PANTHER" id="PTHR11827">
    <property type="entry name" value="SOLUTE CARRIER FAMILY 12, CATION COTRANSPORTERS"/>
    <property type="match status" value="1"/>
</dbReference>
<feature type="transmembrane region" description="Helical" evidence="8">
    <location>
        <begin position="372"/>
        <end position="393"/>
    </location>
</feature>
<evidence type="ECO:0000256" key="2">
    <source>
        <dbReference type="ARBA" id="ARBA00010593"/>
    </source>
</evidence>
<feature type="compositionally biased region" description="Acidic residues" evidence="7">
    <location>
        <begin position="1064"/>
        <end position="1086"/>
    </location>
</feature>
<organism evidence="11 12">
    <name type="scientific">Glarea lozoyensis (strain ATCC 20868 / MF5171)</name>
    <dbReference type="NCBI Taxonomy" id="1116229"/>
    <lineage>
        <taxon>Eukaryota</taxon>
        <taxon>Fungi</taxon>
        <taxon>Dikarya</taxon>
        <taxon>Ascomycota</taxon>
        <taxon>Pezizomycotina</taxon>
        <taxon>Leotiomycetes</taxon>
        <taxon>Helotiales</taxon>
        <taxon>Helotiaceae</taxon>
        <taxon>Glarea</taxon>
    </lineage>
</organism>
<keyword evidence="3" id="KW-0813">Transport</keyword>
<dbReference type="GO" id="GO:0015379">
    <property type="term" value="F:potassium:chloride symporter activity"/>
    <property type="evidence" value="ECO:0007669"/>
    <property type="project" value="EnsemblFungi"/>
</dbReference>
<feature type="transmembrane region" description="Helical" evidence="8">
    <location>
        <begin position="277"/>
        <end position="296"/>
    </location>
</feature>
<feature type="transmembrane region" description="Helical" evidence="8">
    <location>
        <begin position="308"/>
        <end position="329"/>
    </location>
</feature>
<feature type="domain" description="SLC12A transporter C-terminal" evidence="10">
    <location>
        <begin position="1300"/>
        <end position="1363"/>
    </location>
</feature>
<proteinExistence type="inferred from homology"/>
<dbReference type="GO" id="GO:0005774">
    <property type="term" value="C:vacuolar membrane"/>
    <property type="evidence" value="ECO:0007669"/>
    <property type="project" value="EnsemblFungi"/>
</dbReference>
<dbReference type="GO" id="GO:0034486">
    <property type="term" value="P:vacuolar transmembrane transport"/>
    <property type="evidence" value="ECO:0007669"/>
    <property type="project" value="EnsemblFungi"/>
</dbReference>
<evidence type="ECO:0000256" key="3">
    <source>
        <dbReference type="ARBA" id="ARBA00022448"/>
    </source>
</evidence>
<evidence type="ECO:0000256" key="6">
    <source>
        <dbReference type="ARBA" id="ARBA00023136"/>
    </source>
</evidence>